<proteinExistence type="predicted"/>
<keyword evidence="2" id="KW-1185">Reference proteome</keyword>
<dbReference type="KEGG" id="fal:FRAAL3155"/>
<name>Q0RL06_FRAAA</name>
<dbReference type="HOGENOM" id="CLU_2206177_0_0_11"/>
<gene>
    <name evidence="1" type="ordered locus">FRAAL3155</name>
</gene>
<evidence type="ECO:0000313" key="2">
    <source>
        <dbReference type="Proteomes" id="UP000000657"/>
    </source>
</evidence>
<reference evidence="1 2" key="1">
    <citation type="journal article" date="2007" name="Genome Res.">
        <title>Genome characteristics of facultatively symbiotic Frankia sp. strains reflect host range and host plant biogeography.</title>
        <authorList>
            <person name="Normand P."/>
            <person name="Lapierre P."/>
            <person name="Tisa L.S."/>
            <person name="Gogarten J.P."/>
            <person name="Alloisio N."/>
            <person name="Bagnarol E."/>
            <person name="Bassi C.A."/>
            <person name="Berry A.M."/>
            <person name="Bickhart D.M."/>
            <person name="Choisne N."/>
            <person name="Couloux A."/>
            <person name="Cournoyer B."/>
            <person name="Cruveiller S."/>
            <person name="Daubin V."/>
            <person name="Demange N."/>
            <person name="Francino M.P."/>
            <person name="Goltsman E."/>
            <person name="Huang Y."/>
            <person name="Kopp O.R."/>
            <person name="Labarre L."/>
            <person name="Lapidus A."/>
            <person name="Lavire C."/>
            <person name="Marechal J."/>
            <person name="Martinez M."/>
            <person name="Mastronunzio J.E."/>
            <person name="Mullin B.C."/>
            <person name="Niemann J."/>
            <person name="Pujic P."/>
            <person name="Rawnsley T."/>
            <person name="Rouy Z."/>
            <person name="Schenowitz C."/>
            <person name="Sellstedt A."/>
            <person name="Tavares F."/>
            <person name="Tomkins J.P."/>
            <person name="Vallenet D."/>
            <person name="Valverde C."/>
            <person name="Wall L.G."/>
            <person name="Wang Y."/>
            <person name="Medigue C."/>
            <person name="Benson D.R."/>
        </authorList>
    </citation>
    <scope>NUCLEOTIDE SEQUENCE [LARGE SCALE GENOMIC DNA]</scope>
    <source>
        <strain evidence="2">DSM 45986 / CECT 9034 / ACN14a</strain>
    </source>
</reference>
<accession>Q0RL06</accession>
<dbReference type="AlphaFoldDB" id="Q0RL06"/>
<dbReference type="STRING" id="326424.FRAAL3155"/>
<dbReference type="Proteomes" id="UP000000657">
    <property type="component" value="Chromosome"/>
</dbReference>
<evidence type="ECO:0000313" key="1">
    <source>
        <dbReference type="EMBL" id="CAJ61799.1"/>
    </source>
</evidence>
<dbReference type="EMBL" id="CT573213">
    <property type="protein sequence ID" value="CAJ61799.1"/>
    <property type="molecule type" value="Genomic_DNA"/>
</dbReference>
<sequence length="107" mass="11277">MSEQVLDALGAARRPTFGQWLTQPAEMCTADVMVVRPDVPWLCVAARRPAAAPSLIPTARSPLPAGPQCLGLRFVAGRGLSPRKAQAPFASGLRPCTLRGSSQGRPS</sequence>
<protein>
    <submittedName>
        <fullName evidence="1">Uncharacterized protein</fullName>
    </submittedName>
</protein>
<organism evidence="1 2">
    <name type="scientific">Frankia alni (strain DSM 45986 / CECT 9034 / ACN14a)</name>
    <dbReference type="NCBI Taxonomy" id="326424"/>
    <lineage>
        <taxon>Bacteria</taxon>
        <taxon>Bacillati</taxon>
        <taxon>Actinomycetota</taxon>
        <taxon>Actinomycetes</taxon>
        <taxon>Frankiales</taxon>
        <taxon>Frankiaceae</taxon>
        <taxon>Frankia</taxon>
    </lineage>
</organism>